<gene>
    <name evidence="2" type="ORF">NKR23_g8291</name>
</gene>
<feature type="compositionally biased region" description="Polar residues" evidence="1">
    <location>
        <begin position="416"/>
        <end position="425"/>
    </location>
</feature>
<reference evidence="2" key="1">
    <citation type="submission" date="2022-07" db="EMBL/GenBank/DDBJ databases">
        <title>Fungi with potential for degradation of polypropylene.</title>
        <authorList>
            <person name="Gostincar C."/>
        </authorList>
    </citation>
    <scope>NUCLEOTIDE SEQUENCE</scope>
    <source>
        <strain evidence="2">EXF-13308</strain>
    </source>
</reference>
<accession>A0AA38VFX8</accession>
<sequence length="477" mass="52478">MKGLNDMLAEAYASWLDSVSACCAPLASCLDDKPHHGNEKRMEILYDQPELVSPPSAAPLRQNPVAAARERGTSGFGSLGSLRKGSFSVRRRFGSTASSRRPHISAPSNFRHLYSESFQYPMLQQPRQRPSSFRPLELSIYMSDNQLSPILPHFDYTHPDVSPPPPAHTADSRDDDSITLARTRSYSSMSFHIPRRQLPEESLSSTTAYDSPPKIPPRARARAYTSPSVEGIVERIASAMIERDRLQSEIESVVERESIYISSRPSTAYGAPDMEPMPSIPALPAAAPSFAERLSTERPHTAPPRQVVGIPHRERSFEETSALFTTPPRQITPASADDRHLERPLAPPLPLVLRPPLRKKKSFSRVSNWLFPGGTDAVHQRDISLDSVTNEPRPVTGRDGFYQCVAPPAEGRASPDTVSTLSSWETQEDERTVPTTWSPGSSPATKQDTPTSGMSRVGTFGYGRAQGLRPTSVGVAF</sequence>
<feature type="region of interest" description="Disordered" evidence="1">
    <location>
        <begin position="155"/>
        <end position="176"/>
    </location>
</feature>
<dbReference type="Proteomes" id="UP001174694">
    <property type="component" value="Unassembled WGS sequence"/>
</dbReference>
<evidence type="ECO:0000313" key="2">
    <source>
        <dbReference type="EMBL" id="KAJ9138871.1"/>
    </source>
</evidence>
<dbReference type="AlphaFoldDB" id="A0AA38VFX8"/>
<dbReference type="EMBL" id="JANBVO010000028">
    <property type="protein sequence ID" value="KAJ9138871.1"/>
    <property type="molecule type" value="Genomic_DNA"/>
</dbReference>
<keyword evidence="3" id="KW-1185">Reference proteome</keyword>
<feature type="compositionally biased region" description="Polar residues" evidence="1">
    <location>
        <begin position="433"/>
        <end position="454"/>
    </location>
</feature>
<organism evidence="2 3">
    <name type="scientific">Pleurostoma richardsiae</name>
    <dbReference type="NCBI Taxonomy" id="41990"/>
    <lineage>
        <taxon>Eukaryota</taxon>
        <taxon>Fungi</taxon>
        <taxon>Dikarya</taxon>
        <taxon>Ascomycota</taxon>
        <taxon>Pezizomycotina</taxon>
        <taxon>Sordariomycetes</taxon>
        <taxon>Sordariomycetidae</taxon>
        <taxon>Calosphaeriales</taxon>
        <taxon>Pleurostomataceae</taxon>
        <taxon>Pleurostoma</taxon>
    </lineage>
</organism>
<protein>
    <submittedName>
        <fullName evidence="2">Acid phosphatase-like protein</fullName>
    </submittedName>
</protein>
<comment type="caution">
    <text evidence="2">The sequence shown here is derived from an EMBL/GenBank/DDBJ whole genome shotgun (WGS) entry which is preliminary data.</text>
</comment>
<feature type="region of interest" description="Disordered" evidence="1">
    <location>
        <begin position="195"/>
        <end position="223"/>
    </location>
</feature>
<name>A0AA38VFX8_9PEZI</name>
<proteinExistence type="predicted"/>
<evidence type="ECO:0000313" key="3">
    <source>
        <dbReference type="Proteomes" id="UP001174694"/>
    </source>
</evidence>
<feature type="region of interest" description="Disordered" evidence="1">
    <location>
        <begin position="407"/>
        <end position="465"/>
    </location>
</feature>
<evidence type="ECO:0000256" key="1">
    <source>
        <dbReference type="SAM" id="MobiDB-lite"/>
    </source>
</evidence>